<accession>A0A6J5S4X8</accession>
<organism evidence="1">
    <name type="scientific">uncultured Caudovirales phage</name>
    <dbReference type="NCBI Taxonomy" id="2100421"/>
    <lineage>
        <taxon>Viruses</taxon>
        <taxon>Duplodnaviria</taxon>
        <taxon>Heunggongvirae</taxon>
        <taxon>Uroviricota</taxon>
        <taxon>Caudoviricetes</taxon>
        <taxon>Peduoviridae</taxon>
        <taxon>Maltschvirus</taxon>
        <taxon>Maltschvirus maltsch</taxon>
    </lineage>
</organism>
<name>A0A6J5S4X8_9CAUD</name>
<evidence type="ECO:0000313" key="1">
    <source>
        <dbReference type="EMBL" id="CAB4203011.1"/>
    </source>
</evidence>
<proteinExistence type="predicted"/>
<gene>
    <name evidence="1" type="ORF">UFOVP1365_3</name>
</gene>
<dbReference type="EMBL" id="LR797316">
    <property type="protein sequence ID" value="CAB4203011.1"/>
    <property type="molecule type" value="Genomic_DNA"/>
</dbReference>
<reference evidence="1" key="1">
    <citation type="submission" date="2020-05" db="EMBL/GenBank/DDBJ databases">
        <authorList>
            <person name="Chiriac C."/>
            <person name="Salcher M."/>
            <person name="Ghai R."/>
            <person name="Kavagutti S V."/>
        </authorList>
    </citation>
    <scope>NUCLEOTIDE SEQUENCE</scope>
</reference>
<sequence length="152" mass="17742">MIRLRLKKPLPRTYHVNAIESPINNRRNRTKIPLHGSLEERSYSPYTHEAAFVMPEIKLLIAILVHAIHDAYGKSFCEKDARDAANRWINSDGNDPFSFAWICEYLNINMRTIRRFPYENIELLNTMVKCPSRGYEYVIHAIFDDVNSLMAS</sequence>
<protein>
    <submittedName>
        <fullName evidence="1">Uncharacterized protein</fullName>
    </submittedName>
</protein>